<reference evidence="1" key="1">
    <citation type="submission" date="2021-01" db="EMBL/GenBank/DDBJ databases">
        <authorList>
            <person name="Corre E."/>
            <person name="Pelletier E."/>
            <person name="Niang G."/>
            <person name="Scheremetjew M."/>
            <person name="Finn R."/>
            <person name="Kale V."/>
            <person name="Holt S."/>
            <person name="Cochrane G."/>
            <person name="Meng A."/>
            <person name="Brown T."/>
            <person name="Cohen L."/>
        </authorList>
    </citation>
    <scope>NUCLEOTIDE SEQUENCE</scope>
    <source>
        <strain evidence="1">CCMP3346</strain>
    </source>
</reference>
<protein>
    <submittedName>
        <fullName evidence="1">Uncharacterized protein</fullName>
    </submittedName>
</protein>
<name>A0A7S1P8D0_9ALVE</name>
<sequence>MRLNEWAGTTRLHRIAALCTRTHTLTHTTHTDRHKYEQTNTTQHDGGCGRCFHFLPLPCTFVCLAGWTGQLSRGPHYHTHLACAQTRGSVDQVSEHCTDYPFTGLYSKKPVNEWFLSVRGWGGPVHAVAALMCALHPSIHPYIHRLCLHMCLKKGYSRWSVGGSQSLRLVWCRVCLAKSFIH</sequence>
<dbReference type="AlphaFoldDB" id="A0A7S1P8D0"/>
<dbReference type="EMBL" id="HBGB01038852">
    <property type="protein sequence ID" value="CAD9067766.1"/>
    <property type="molecule type" value="Transcribed_RNA"/>
</dbReference>
<accession>A0A7S1P8D0</accession>
<organism evidence="1">
    <name type="scientific">Vitrella brassicaformis</name>
    <dbReference type="NCBI Taxonomy" id="1169539"/>
    <lineage>
        <taxon>Eukaryota</taxon>
        <taxon>Sar</taxon>
        <taxon>Alveolata</taxon>
        <taxon>Colpodellida</taxon>
        <taxon>Vitrellaceae</taxon>
        <taxon>Vitrella</taxon>
    </lineage>
</organism>
<evidence type="ECO:0000313" key="1">
    <source>
        <dbReference type="EMBL" id="CAD9067766.1"/>
    </source>
</evidence>
<gene>
    <name evidence="1" type="ORF">VBRA1451_LOCUS22839</name>
</gene>
<proteinExistence type="predicted"/>